<proteinExistence type="inferred from homology"/>
<evidence type="ECO:0000256" key="2">
    <source>
        <dbReference type="ARBA" id="ARBA00009260"/>
    </source>
</evidence>
<keyword evidence="6" id="KW-0378">Hydrolase</keyword>
<evidence type="ECO:0000256" key="1">
    <source>
        <dbReference type="ARBA" id="ARBA00003293"/>
    </source>
</evidence>
<keyword evidence="4" id="KW-0540">Nuclease</keyword>
<dbReference type="GO" id="GO:0006260">
    <property type="term" value="P:DNA replication"/>
    <property type="evidence" value="ECO:0007669"/>
    <property type="project" value="UniProtKB-KW"/>
</dbReference>
<protein>
    <submittedName>
        <fullName evidence="9">Bacteriophage replication gene A protein (GPA)</fullName>
    </submittedName>
</protein>
<sequence length="698" mass="79928">MSPTVKNMPAAFPPANPPATRHTASDDYAYPWNAPRRAIGREAALNRNQLRQWQAILQCIHNLPYYLRTPFLERHRQLLSQKGAHAAWHYLVRVFHRRIWPRIQQVNNNFGLDQRKSLHFGSEADSYSVLPTLGDKALEQLARRIGGQLSALYQSECDALLVKHGNNVEILLHADIQRRLYRQIATMARAFNIQPMHWRCYRKGKLDSERAIAALSRLTDERWWIRRLKMQRMQWREALQIAIGNVRSNASPYASRQAIHDVNARRQSNLDYLNRCELENVATGERIDLMEKVLGSIANPAIRRMELMNTLAGIETYAVRNGHCGLFVTLTAPACFHPVQQAGERGKTRFNSCWQRQAFTPKDGQRYLVAQWGKMRTAFKDRRLQVYGMRVVEPHHDGTPHWHLMMFTLQAQRQAVIDIMQRYALQQDAEEPGAQQHRFQCKHLNRGGATAYLAKYVAKNLDGYAQEEEIDRETGAPLSDTARAVSAWATTWRIPQFHPFGLPCIGVYRECRRIRGQDLSPQFDAGTEAVRAAADAGDFAGYIQAQGGANVPRSHQWVRVAREASETRNAYDEPIAKVVGIYAPHLGAERVYRTRTVQWRIVAKNLAAATPWSSGNNCGTRHLQLPAPAAPSARLTPPQRQRCLNIARTLRDRGIEPQRWQLEVLARGGKIRFDSHLVQFPLINDWPYFYCTNDKSNH</sequence>
<name>A0A1C3H904_SERMA</name>
<evidence type="ECO:0000256" key="4">
    <source>
        <dbReference type="ARBA" id="ARBA00022722"/>
    </source>
</evidence>
<dbReference type="EMBL" id="LT575490">
    <property type="protein sequence ID" value="SAY41530.1"/>
    <property type="molecule type" value="Genomic_DNA"/>
</dbReference>
<comment type="similarity">
    <text evidence="2">Belongs to the phage GPA family.</text>
</comment>
<feature type="domain" description="Replication gene A protein-like" evidence="8">
    <location>
        <begin position="138"/>
        <end position="464"/>
    </location>
</feature>
<dbReference type="GO" id="GO:0004519">
    <property type="term" value="F:endonuclease activity"/>
    <property type="evidence" value="ECO:0007669"/>
    <property type="project" value="UniProtKB-KW"/>
</dbReference>
<evidence type="ECO:0000256" key="5">
    <source>
        <dbReference type="ARBA" id="ARBA00022759"/>
    </source>
</evidence>
<organism evidence="9">
    <name type="scientific">Serratia marcescens</name>
    <dbReference type="NCBI Taxonomy" id="615"/>
    <lineage>
        <taxon>Bacteria</taxon>
        <taxon>Pseudomonadati</taxon>
        <taxon>Pseudomonadota</taxon>
        <taxon>Gammaproteobacteria</taxon>
        <taxon>Enterobacterales</taxon>
        <taxon>Yersiniaceae</taxon>
        <taxon>Serratia</taxon>
    </lineage>
</organism>
<evidence type="ECO:0000259" key="8">
    <source>
        <dbReference type="Pfam" id="PF05840"/>
    </source>
</evidence>
<evidence type="ECO:0000313" key="9">
    <source>
        <dbReference type="EMBL" id="SAY41530.1"/>
    </source>
</evidence>
<keyword evidence="3" id="KW-0235">DNA replication</keyword>
<comment type="function">
    <text evidence="1">Possible endonuclease which induces a single-strand cut and initiates DNA replication.</text>
</comment>
<reference evidence="9" key="1">
    <citation type="submission" date="2016-05" db="EMBL/GenBank/DDBJ databases">
        <authorList>
            <person name="Cock P.J.A."/>
            <person name="Cock P.J.A."/>
        </authorList>
    </citation>
    <scope>NUCLEOTIDE SEQUENCE</scope>
    <source>
        <strain evidence="9">PWN146_assembly</strain>
    </source>
</reference>
<gene>
    <name evidence="9" type="ORF">PWN146_00186</name>
</gene>
<dbReference type="AlphaFoldDB" id="A0A1C3H904"/>
<evidence type="ECO:0000256" key="3">
    <source>
        <dbReference type="ARBA" id="ARBA00022705"/>
    </source>
</evidence>
<feature type="region of interest" description="Disordered" evidence="7">
    <location>
        <begin position="1"/>
        <end position="27"/>
    </location>
</feature>
<dbReference type="GO" id="GO:0016787">
    <property type="term" value="F:hydrolase activity"/>
    <property type="evidence" value="ECO:0007669"/>
    <property type="project" value="UniProtKB-KW"/>
</dbReference>
<accession>A0A1C3H904</accession>
<evidence type="ECO:0000256" key="6">
    <source>
        <dbReference type="ARBA" id="ARBA00022801"/>
    </source>
</evidence>
<dbReference type="Pfam" id="PF05840">
    <property type="entry name" value="Phage_GPA"/>
    <property type="match status" value="1"/>
</dbReference>
<evidence type="ECO:0000256" key="7">
    <source>
        <dbReference type="SAM" id="MobiDB-lite"/>
    </source>
</evidence>
<keyword evidence="5" id="KW-0255">Endonuclease</keyword>
<dbReference type="InterPro" id="IPR008766">
    <property type="entry name" value="Replication_gene_A-like"/>
</dbReference>